<dbReference type="GO" id="GO:0015174">
    <property type="term" value="F:basic amino acid transmembrane transporter activity"/>
    <property type="evidence" value="ECO:0007669"/>
    <property type="project" value="TreeGrafter"/>
</dbReference>
<protein>
    <recommendedName>
        <fullName evidence="9">Major facilitator superfamily (MFS) profile domain-containing protein</fullName>
    </recommendedName>
</protein>
<keyword evidence="3 6" id="KW-1133">Transmembrane helix</keyword>
<organism evidence="7 8">
    <name type="scientific">Leucocoprinus leucothites</name>
    <dbReference type="NCBI Taxonomy" id="201217"/>
    <lineage>
        <taxon>Eukaryota</taxon>
        <taxon>Fungi</taxon>
        <taxon>Dikarya</taxon>
        <taxon>Basidiomycota</taxon>
        <taxon>Agaricomycotina</taxon>
        <taxon>Agaricomycetes</taxon>
        <taxon>Agaricomycetidae</taxon>
        <taxon>Agaricales</taxon>
        <taxon>Agaricineae</taxon>
        <taxon>Agaricaceae</taxon>
        <taxon>Leucocoprinus</taxon>
    </lineage>
</organism>
<dbReference type="SUPFAM" id="SSF103473">
    <property type="entry name" value="MFS general substrate transporter"/>
    <property type="match status" value="1"/>
</dbReference>
<dbReference type="AlphaFoldDB" id="A0A8H5FTH8"/>
<keyword evidence="8" id="KW-1185">Reference proteome</keyword>
<dbReference type="Gene3D" id="1.20.1720.10">
    <property type="entry name" value="Multidrug resistance protein D"/>
    <property type="match status" value="1"/>
</dbReference>
<dbReference type="Pfam" id="PF07690">
    <property type="entry name" value="MFS_1"/>
    <property type="match status" value="1"/>
</dbReference>
<dbReference type="InterPro" id="IPR036259">
    <property type="entry name" value="MFS_trans_sf"/>
</dbReference>
<evidence type="ECO:0000256" key="3">
    <source>
        <dbReference type="ARBA" id="ARBA00022989"/>
    </source>
</evidence>
<feature type="transmembrane region" description="Helical" evidence="6">
    <location>
        <begin position="301"/>
        <end position="322"/>
    </location>
</feature>
<evidence type="ECO:0000256" key="2">
    <source>
        <dbReference type="ARBA" id="ARBA00022692"/>
    </source>
</evidence>
<feature type="region of interest" description="Disordered" evidence="5">
    <location>
        <begin position="1"/>
        <end position="36"/>
    </location>
</feature>
<evidence type="ECO:0008006" key="9">
    <source>
        <dbReference type="Google" id="ProtNLM"/>
    </source>
</evidence>
<dbReference type="Proteomes" id="UP000559027">
    <property type="component" value="Unassembled WGS sequence"/>
</dbReference>
<evidence type="ECO:0000256" key="1">
    <source>
        <dbReference type="ARBA" id="ARBA00004141"/>
    </source>
</evidence>
<dbReference type="InterPro" id="IPR011701">
    <property type="entry name" value="MFS"/>
</dbReference>
<evidence type="ECO:0000256" key="4">
    <source>
        <dbReference type="ARBA" id="ARBA00023136"/>
    </source>
</evidence>
<feature type="transmembrane region" description="Helical" evidence="6">
    <location>
        <begin position="395"/>
        <end position="419"/>
    </location>
</feature>
<dbReference type="PANTHER" id="PTHR23501:SF84">
    <property type="entry name" value="VACUOLAR MEMBRANE AMINO ACID UPTAKE TRANSPORTER FNX2"/>
    <property type="match status" value="1"/>
</dbReference>
<feature type="transmembrane region" description="Helical" evidence="6">
    <location>
        <begin position="87"/>
        <end position="104"/>
    </location>
</feature>
<feature type="transmembrane region" description="Helical" evidence="6">
    <location>
        <begin position="334"/>
        <end position="355"/>
    </location>
</feature>
<sequence>MTATSDETSPLLGRNTNHQSYNGNGPESDLSNVEQQDVEEPKKLSSYFIYVIPMAIGIFLTALDGTIVVSSYAAIGSDLKELQKTSWIATSYLLTLTSFQHAALRKAQRYFWQKKLSLIRLRNFCDRLHVVRRCQKYERVDCQSCFPRDWWGRDANTCIINIVWSCGTSAGASLGGYLSDTIGWRWVFYIQFPLAVISALSVYLFLSLPLPPTASSPDSDFKSKLRRIDFMGAATLVLAVFFLLLGFDRGGDIGWNNKLTVSLLVGFAIFAIGFGLVESYYAAEPLAPTRITINRSLCASYGVNFFGIAGAFAQLFHISLYLQAVLGKTASETGAWLVIAVVSALIGSLSGGLIMQSTGKYYVLTCLAYVVLLMGTIFVLTGTGFMGLPRSTVQVIAGLALTALGNGSGITTSLISLIANAGQVDQAIATAVSYLFRSLGSVIGLSIGSTLVQTTLRSVLHRTLHGENVEEIVQRVRESLDYLKELDPDTQLIVRSAYGDAIDNVLIFSVSMAVAAMISSWFIIEKPLTR</sequence>
<keyword evidence="4 6" id="KW-0472">Membrane</keyword>
<feature type="transmembrane region" description="Helical" evidence="6">
    <location>
        <begin position="186"/>
        <end position="208"/>
    </location>
</feature>
<dbReference type="Gene3D" id="1.20.1250.20">
    <property type="entry name" value="MFS general substrate transporter like domains"/>
    <property type="match status" value="1"/>
</dbReference>
<accession>A0A8H5FTH8</accession>
<dbReference type="PANTHER" id="PTHR23501">
    <property type="entry name" value="MAJOR FACILITATOR SUPERFAMILY"/>
    <property type="match status" value="1"/>
</dbReference>
<feature type="transmembrane region" description="Helical" evidence="6">
    <location>
        <begin position="259"/>
        <end position="281"/>
    </location>
</feature>
<proteinExistence type="predicted"/>
<comment type="caution">
    <text evidence="7">The sequence shown here is derived from an EMBL/GenBank/DDBJ whole genome shotgun (WGS) entry which is preliminary data.</text>
</comment>
<evidence type="ECO:0000256" key="5">
    <source>
        <dbReference type="SAM" id="MobiDB-lite"/>
    </source>
</evidence>
<keyword evidence="2 6" id="KW-0812">Transmembrane</keyword>
<evidence type="ECO:0000256" key="6">
    <source>
        <dbReference type="SAM" id="Phobius"/>
    </source>
</evidence>
<evidence type="ECO:0000313" key="7">
    <source>
        <dbReference type="EMBL" id="KAF5349120.1"/>
    </source>
</evidence>
<dbReference type="EMBL" id="JAACJO010000017">
    <property type="protein sequence ID" value="KAF5349120.1"/>
    <property type="molecule type" value="Genomic_DNA"/>
</dbReference>
<dbReference type="GO" id="GO:0012505">
    <property type="term" value="C:endomembrane system"/>
    <property type="evidence" value="ECO:0007669"/>
    <property type="project" value="UniProtKB-SubCell"/>
</dbReference>
<gene>
    <name evidence="7" type="ORF">D9756_009495</name>
</gene>
<dbReference type="OrthoDB" id="3437016at2759"/>
<feature type="transmembrane region" description="Helical" evidence="6">
    <location>
        <begin position="228"/>
        <end position="247"/>
    </location>
</feature>
<comment type="subcellular location">
    <subcellularLocation>
        <location evidence="1">Membrane</location>
        <topology evidence="1">Multi-pass membrane protein</topology>
    </subcellularLocation>
</comment>
<reference evidence="7 8" key="1">
    <citation type="journal article" date="2020" name="ISME J.">
        <title>Uncovering the hidden diversity of litter-decomposition mechanisms in mushroom-forming fungi.</title>
        <authorList>
            <person name="Floudas D."/>
            <person name="Bentzer J."/>
            <person name="Ahren D."/>
            <person name="Johansson T."/>
            <person name="Persson P."/>
            <person name="Tunlid A."/>
        </authorList>
    </citation>
    <scope>NUCLEOTIDE SEQUENCE [LARGE SCALE GENOMIC DNA]</scope>
    <source>
        <strain evidence="7 8">CBS 146.42</strain>
    </source>
</reference>
<feature type="transmembrane region" description="Helical" evidence="6">
    <location>
        <begin position="47"/>
        <end position="75"/>
    </location>
</feature>
<feature type="transmembrane region" description="Helical" evidence="6">
    <location>
        <begin position="361"/>
        <end position="388"/>
    </location>
</feature>
<evidence type="ECO:0000313" key="8">
    <source>
        <dbReference type="Proteomes" id="UP000559027"/>
    </source>
</evidence>
<feature type="compositionally biased region" description="Polar residues" evidence="5">
    <location>
        <begin position="1"/>
        <end position="35"/>
    </location>
</feature>
<feature type="transmembrane region" description="Helical" evidence="6">
    <location>
        <begin position="505"/>
        <end position="524"/>
    </location>
</feature>
<feature type="transmembrane region" description="Helical" evidence="6">
    <location>
        <begin position="431"/>
        <end position="452"/>
    </location>
</feature>
<dbReference type="GO" id="GO:0000329">
    <property type="term" value="C:fungal-type vacuole membrane"/>
    <property type="evidence" value="ECO:0007669"/>
    <property type="project" value="TreeGrafter"/>
</dbReference>
<name>A0A8H5FTH8_9AGAR</name>